<accession>A0A7Y0MY43</accession>
<protein>
    <submittedName>
        <fullName evidence="1">Uncharacterized protein</fullName>
    </submittedName>
</protein>
<reference evidence="1 2" key="1">
    <citation type="submission" date="2020-04" db="EMBL/GenBank/DDBJ databases">
        <title>Whole-genome sequencing of Vibrio spp. from China reveals different genetic environments of blaCTX-M-14 among diverse lineages.</title>
        <authorList>
            <person name="Zheng Z."/>
            <person name="Ye L."/>
            <person name="Chen S."/>
        </authorList>
    </citation>
    <scope>NUCLEOTIDE SEQUENCE [LARGE SCALE GENOMIC DNA]</scope>
    <source>
        <strain evidence="1 2">Vb1636</strain>
    </source>
</reference>
<dbReference type="Proteomes" id="UP000565155">
    <property type="component" value="Unassembled WGS sequence"/>
</dbReference>
<evidence type="ECO:0000313" key="1">
    <source>
        <dbReference type="EMBL" id="NMR75558.1"/>
    </source>
</evidence>
<proteinExistence type="predicted"/>
<dbReference type="AlphaFoldDB" id="A0A7Y0MY43"/>
<organism evidence="1 2">
    <name type="scientific">Vibrio alginolyticus</name>
    <dbReference type="NCBI Taxonomy" id="663"/>
    <lineage>
        <taxon>Bacteria</taxon>
        <taxon>Pseudomonadati</taxon>
        <taxon>Pseudomonadota</taxon>
        <taxon>Gammaproteobacteria</taxon>
        <taxon>Vibrionales</taxon>
        <taxon>Vibrionaceae</taxon>
        <taxon>Vibrio</taxon>
    </lineage>
</organism>
<gene>
    <name evidence="1" type="ORF">HKB35_18240</name>
</gene>
<evidence type="ECO:0000313" key="2">
    <source>
        <dbReference type="Proteomes" id="UP000565155"/>
    </source>
</evidence>
<sequence length="139" mass="16182">MPECYQLDFFVRSAPAIQDDSTYWDTLGTLWKAQGSHQHQCVWSSLFTCPRRNKHKVMKSSERKAFAKLPKVITAYRAINDESEIETALCWTLSEDIAKRVFSQGGRRKVVAKQFTKDEVFAYFNRRKEQEILVTQGLI</sequence>
<comment type="caution">
    <text evidence="1">The sequence shown here is derived from an EMBL/GenBank/DDBJ whole genome shotgun (WGS) entry which is preliminary data.</text>
</comment>
<dbReference type="EMBL" id="JABCMA010000025">
    <property type="protein sequence ID" value="NMR75558.1"/>
    <property type="molecule type" value="Genomic_DNA"/>
</dbReference>
<name>A0A7Y0MY43_VIBAL</name>